<dbReference type="Proteomes" id="UP000008672">
    <property type="component" value="Unassembled WGS sequence"/>
</dbReference>
<comment type="subcellular location">
    <subcellularLocation>
        <location evidence="1 9">Secreted</location>
    </subcellularLocation>
</comment>
<evidence type="ECO:0000256" key="4">
    <source>
        <dbReference type="ARBA" id="ARBA00022448"/>
    </source>
</evidence>
<dbReference type="InterPro" id="IPR023419">
    <property type="entry name" value="Transthyretin_CS"/>
</dbReference>
<keyword evidence="4" id="KW-0813">Transport</keyword>
<dbReference type="PRINTS" id="PR00189">
    <property type="entry name" value="TRNSTHYRETIN"/>
</dbReference>
<dbReference type="PANTHER" id="PTHR10395">
    <property type="entry name" value="URICASE AND TRANSTHYRETIN-RELATED"/>
    <property type="match status" value="1"/>
</dbReference>
<feature type="chain" id="PRO_5005140425" description="Transthyretin" evidence="9">
    <location>
        <begin position="20"/>
        <end position="149"/>
    </location>
</feature>
<evidence type="ECO:0000256" key="3">
    <source>
        <dbReference type="ARBA" id="ARBA00021606"/>
    </source>
</evidence>
<dbReference type="GO" id="GO:0005576">
    <property type="term" value="C:extracellular region"/>
    <property type="evidence" value="ECO:0007669"/>
    <property type="project" value="UniProtKB-SubCell"/>
</dbReference>
<dbReference type="InParanoid" id="M3XKN2"/>
<evidence type="ECO:0000259" key="10">
    <source>
        <dbReference type="SMART" id="SM00095"/>
    </source>
</evidence>
<dbReference type="KEGG" id="lcm:102349038"/>
<dbReference type="HOGENOM" id="CLU_115536_2_0_1"/>
<reference evidence="11" key="3">
    <citation type="submission" date="2025-09" db="UniProtKB">
        <authorList>
            <consortium name="Ensembl"/>
        </authorList>
    </citation>
    <scope>IDENTIFICATION</scope>
</reference>
<dbReference type="GO" id="GO:0070324">
    <property type="term" value="F:thyroid hormone binding"/>
    <property type="evidence" value="ECO:0007669"/>
    <property type="project" value="UniProtKB-UniRule"/>
</dbReference>
<dbReference type="SUPFAM" id="SSF49472">
    <property type="entry name" value="Transthyretin (synonym: prealbumin)"/>
    <property type="match status" value="1"/>
</dbReference>
<name>M3XKN2_LATCH</name>
<dbReference type="SMART" id="SM00095">
    <property type="entry name" value="TR_THY"/>
    <property type="match status" value="1"/>
</dbReference>
<reference evidence="11" key="2">
    <citation type="submission" date="2025-08" db="UniProtKB">
        <authorList>
            <consortium name="Ensembl"/>
        </authorList>
    </citation>
    <scope>IDENTIFICATION</scope>
</reference>
<evidence type="ECO:0000313" key="12">
    <source>
        <dbReference type="Proteomes" id="UP000008672"/>
    </source>
</evidence>
<keyword evidence="8 9" id="KW-0795">Thyroid hormone</keyword>
<dbReference type="GO" id="GO:0005179">
    <property type="term" value="F:hormone activity"/>
    <property type="evidence" value="ECO:0007669"/>
    <property type="project" value="UniProtKB-UniRule"/>
</dbReference>
<sequence length="149" mass="16259">MACFVSLLFIAGIVFLCEAAPVDPGTLTTKDCPLMVKLLDAVKGAPAEKVAIKVLKQGDDKSWQQVSSGVTNERGEIHNLIGEEAFTEGVYKVEFDTKTYWKDLGVVSFHDYADVVFTANDASHRHYTIAVLLSPYSYSTTAVVSSPHN</sequence>
<dbReference type="InterPro" id="IPR036817">
    <property type="entry name" value="Transthyretin/HIU_hydrolase_sf"/>
</dbReference>
<dbReference type="eggNOG" id="KOG3006">
    <property type="taxonomic scope" value="Eukaryota"/>
</dbReference>
<dbReference type="OrthoDB" id="10265230at2759"/>
<dbReference type="GO" id="GO:0006144">
    <property type="term" value="P:purine nucleobase metabolic process"/>
    <property type="evidence" value="ECO:0007669"/>
    <property type="project" value="TreeGrafter"/>
</dbReference>
<dbReference type="EMBL" id="AFYH01146959">
    <property type="status" value="NOT_ANNOTATED_CDS"/>
    <property type="molecule type" value="Genomic_DNA"/>
</dbReference>
<dbReference type="Pfam" id="PF00576">
    <property type="entry name" value="Transthyretin"/>
    <property type="match status" value="1"/>
</dbReference>
<gene>
    <name evidence="11" type="primary">TTR</name>
</gene>
<dbReference type="InterPro" id="IPR000895">
    <property type="entry name" value="Transthyretin/HIU_hydrolase"/>
</dbReference>
<organism evidence="11 12">
    <name type="scientific">Latimeria chalumnae</name>
    <name type="common">Coelacanth</name>
    <dbReference type="NCBI Taxonomy" id="7897"/>
    <lineage>
        <taxon>Eukaryota</taxon>
        <taxon>Metazoa</taxon>
        <taxon>Chordata</taxon>
        <taxon>Craniata</taxon>
        <taxon>Vertebrata</taxon>
        <taxon>Euteleostomi</taxon>
        <taxon>Coelacanthiformes</taxon>
        <taxon>Coelacanthidae</taxon>
        <taxon>Latimeria</taxon>
    </lineage>
</organism>
<dbReference type="Ensembl" id="ENSLACT00000026611.1">
    <property type="protein sequence ID" value="ENSLACP00000023288.1"/>
    <property type="gene ID" value="ENSLACG00000022231.1"/>
</dbReference>
<feature type="domain" description="Transthyretin/hydroxyisourate hydrolase" evidence="10">
    <location>
        <begin position="29"/>
        <end position="149"/>
    </location>
</feature>
<dbReference type="STRING" id="7897.ENSLACP00000023288"/>
<evidence type="ECO:0000256" key="9">
    <source>
        <dbReference type="RuleBase" id="RU361269"/>
    </source>
</evidence>
<accession>M3XKN2</accession>
<evidence type="ECO:0000313" key="11">
    <source>
        <dbReference type="Ensembl" id="ENSLACP00000023288.1"/>
    </source>
</evidence>
<dbReference type="EMBL" id="AFYH01146957">
    <property type="status" value="NOT_ANNOTATED_CDS"/>
    <property type="molecule type" value="Genomic_DNA"/>
</dbReference>
<feature type="signal peptide" evidence="9">
    <location>
        <begin position="1"/>
        <end position="19"/>
    </location>
</feature>
<dbReference type="FunFam" id="2.60.40.180:FF:000002">
    <property type="entry name" value="Transthyretin"/>
    <property type="match status" value="1"/>
</dbReference>
<comment type="similarity">
    <text evidence="2 9">Belongs to the transthyretin family.</text>
</comment>
<dbReference type="InterPro" id="IPR023416">
    <property type="entry name" value="Transthyretin/HIU_hydrolase_d"/>
</dbReference>
<dbReference type="Gene3D" id="2.60.40.180">
    <property type="entry name" value="Transthyretin/hydroxyisourate hydrolase domain"/>
    <property type="match status" value="1"/>
</dbReference>
<dbReference type="EMBL" id="AFYH01146960">
    <property type="status" value="NOT_ANNOTATED_CDS"/>
    <property type="molecule type" value="Genomic_DNA"/>
</dbReference>
<dbReference type="EMBL" id="AFYH01146958">
    <property type="status" value="NOT_ANNOTATED_CDS"/>
    <property type="molecule type" value="Genomic_DNA"/>
</dbReference>
<dbReference type="AlphaFoldDB" id="M3XKN2"/>
<evidence type="ECO:0000256" key="2">
    <source>
        <dbReference type="ARBA" id="ARBA00007893"/>
    </source>
</evidence>
<evidence type="ECO:0000256" key="8">
    <source>
        <dbReference type="ARBA" id="ARBA00022920"/>
    </source>
</evidence>
<dbReference type="PROSITE" id="PS00769">
    <property type="entry name" value="TRANSTHYRETIN_2"/>
    <property type="match status" value="1"/>
</dbReference>
<evidence type="ECO:0000256" key="7">
    <source>
        <dbReference type="ARBA" id="ARBA00022702"/>
    </source>
</evidence>
<dbReference type="PANTHER" id="PTHR10395:SF12">
    <property type="entry name" value="TRANSTHYRETIN"/>
    <property type="match status" value="1"/>
</dbReference>
<keyword evidence="5 9" id="KW-0964">Secreted</keyword>
<evidence type="ECO:0000256" key="6">
    <source>
        <dbReference type="ARBA" id="ARBA00022641"/>
    </source>
</evidence>
<evidence type="ECO:0000256" key="5">
    <source>
        <dbReference type="ARBA" id="ARBA00022525"/>
    </source>
</evidence>
<proteinExistence type="inferred from homology"/>
<dbReference type="GeneTree" id="ENSGT00940000153229"/>
<reference evidence="12" key="1">
    <citation type="submission" date="2011-08" db="EMBL/GenBank/DDBJ databases">
        <title>The draft genome of Latimeria chalumnae.</title>
        <authorList>
            <person name="Di Palma F."/>
            <person name="Alfoldi J."/>
            <person name="Johnson J."/>
            <person name="Berlin A."/>
            <person name="Gnerre S."/>
            <person name="Jaffe D."/>
            <person name="MacCallum I."/>
            <person name="Young S."/>
            <person name="Walker B.J."/>
            <person name="Lander E."/>
            <person name="Lindblad-Toh K."/>
        </authorList>
    </citation>
    <scope>NUCLEOTIDE SEQUENCE [LARGE SCALE GENOMIC DNA]</scope>
    <source>
        <strain evidence="12">Wild caught</strain>
    </source>
</reference>
<keyword evidence="7" id="KW-0372">Hormone</keyword>
<dbReference type="RefSeq" id="XP_006004110.1">
    <property type="nucleotide sequence ID" value="XM_006004048.1"/>
</dbReference>
<dbReference type="Bgee" id="ENSLACG00000022231">
    <property type="expression patterns" value="Expressed in pharyngeal gill and 2 other cell types or tissues"/>
</dbReference>
<protein>
    <recommendedName>
        <fullName evidence="3 9">Transthyretin</fullName>
    </recommendedName>
</protein>
<keyword evidence="12" id="KW-1185">Reference proteome</keyword>
<keyword evidence="9" id="KW-0732">Signal</keyword>
<dbReference type="CTD" id="7276"/>
<dbReference type="OMA" id="AMYKVEL"/>
<keyword evidence="6" id="KW-0765">Sulfation</keyword>
<dbReference type="FunCoup" id="M3XKN2">
    <property type="interactions" value="35"/>
</dbReference>
<evidence type="ECO:0000256" key="1">
    <source>
        <dbReference type="ARBA" id="ARBA00004613"/>
    </source>
</evidence>
<dbReference type="GeneID" id="102349038"/>
<comment type="function">
    <text evidence="9">Thyroid hormone-binding protein. Probably transports thyroxine from the bloodstream to the brain.</text>
</comment>
<comment type="subunit">
    <text evidence="9">Homotetramer.</text>
</comment>